<evidence type="ECO:0000313" key="2">
    <source>
        <dbReference type="EMBL" id="MBU5677798.1"/>
    </source>
</evidence>
<dbReference type="RefSeq" id="WP_216418815.1">
    <property type="nucleotide sequence ID" value="NZ_JAHLQK010000006.1"/>
</dbReference>
<organism evidence="2 3">
    <name type="scientific">Alkaliphilus flagellatus</name>
    <dbReference type="NCBI Taxonomy" id="2841507"/>
    <lineage>
        <taxon>Bacteria</taxon>
        <taxon>Bacillati</taxon>
        <taxon>Bacillota</taxon>
        <taxon>Clostridia</taxon>
        <taxon>Peptostreptococcales</taxon>
        <taxon>Natronincolaceae</taxon>
        <taxon>Alkaliphilus</taxon>
    </lineage>
</organism>
<accession>A0ABS6G5M9</accession>
<evidence type="ECO:0000259" key="1">
    <source>
        <dbReference type="Pfam" id="PF01726"/>
    </source>
</evidence>
<dbReference type="InterPro" id="IPR050077">
    <property type="entry name" value="LexA_repressor"/>
</dbReference>
<dbReference type="InterPro" id="IPR006199">
    <property type="entry name" value="LexA_DNA-bd_dom"/>
</dbReference>
<proteinExistence type="predicted"/>
<name>A0ABS6G5M9_9FIRM</name>
<feature type="domain" description="LexA repressor DNA-binding" evidence="1">
    <location>
        <begin position="2"/>
        <end position="62"/>
    </location>
</feature>
<reference evidence="2 3" key="1">
    <citation type="submission" date="2021-06" db="EMBL/GenBank/DDBJ databases">
        <authorList>
            <person name="Sun Q."/>
            <person name="Li D."/>
        </authorList>
    </citation>
    <scope>NUCLEOTIDE SEQUENCE [LARGE SCALE GENOMIC DNA]</scope>
    <source>
        <strain evidence="2 3">MSJ-5</strain>
    </source>
</reference>
<gene>
    <name evidence="2" type="ORF">KQI88_15370</name>
</gene>
<protein>
    <submittedName>
        <fullName evidence="2">Winged helix-turn-helix transcriptional regulator</fullName>
    </submittedName>
</protein>
<dbReference type="Proteomes" id="UP000779508">
    <property type="component" value="Unassembled WGS sequence"/>
</dbReference>
<dbReference type="PANTHER" id="PTHR33516:SF2">
    <property type="entry name" value="LEXA REPRESSOR-RELATED"/>
    <property type="match status" value="1"/>
</dbReference>
<dbReference type="EMBL" id="JAHLQK010000006">
    <property type="protein sequence ID" value="MBU5677798.1"/>
    <property type="molecule type" value="Genomic_DNA"/>
</dbReference>
<dbReference type="Pfam" id="PF01726">
    <property type="entry name" value="LexA_DNA_bind"/>
    <property type="match status" value="1"/>
</dbReference>
<evidence type="ECO:0000313" key="3">
    <source>
        <dbReference type="Proteomes" id="UP000779508"/>
    </source>
</evidence>
<dbReference type="PANTHER" id="PTHR33516">
    <property type="entry name" value="LEXA REPRESSOR"/>
    <property type="match status" value="1"/>
</dbReference>
<sequence length="78" mass="8845">MLTERQMEILKAIHQYIQANSISPTVRNIVDLVGLKSSSTVYRHLSNLEKEGYITKIDTSLRSITITEVGLKLINTKE</sequence>
<comment type="caution">
    <text evidence="2">The sequence shown here is derived from an EMBL/GenBank/DDBJ whole genome shotgun (WGS) entry which is preliminary data.</text>
</comment>
<keyword evidence="3" id="KW-1185">Reference proteome</keyword>